<name>A0A1H5M3X3_RHOJO</name>
<gene>
    <name evidence="2" type="ORF">SAMN04490220_8644</name>
</gene>
<reference evidence="3" key="1">
    <citation type="submission" date="2016-10" db="EMBL/GenBank/DDBJ databases">
        <authorList>
            <person name="Varghese N."/>
        </authorList>
    </citation>
    <scope>NUCLEOTIDE SEQUENCE [LARGE SCALE GENOMIC DNA]</scope>
    <source>
        <strain evidence="3">DSM 44719</strain>
    </source>
</reference>
<evidence type="ECO:0000256" key="1">
    <source>
        <dbReference type="SAM" id="MobiDB-lite"/>
    </source>
</evidence>
<organism evidence="2 3">
    <name type="scientific">Rhodococcus jostii</name>
    <dbReference type="NCBI Taxonomy" id="132919"/>
    <lineage>
        <taxon>Bacteria</taxon>
        <taxon>Bacillati</taxon>
        <taxon>Actinomycetota</taxon>
        <taxon>Actinomycetes</taxon>
        <taxon>Mycobacteriales</taxon>
        <taxon>Nocardiaceae</taxon>
        <taxon>Rhodococcus</taxon>
    </lineage>
</organism>
<sequence length="71" mass="7782">MPLRARGELHGYLWLIDSPPLTESEIADIAELLHQHAQSRTTGLEQEAQSVGAVPAPHRAEPPIELVRPLA</sequence>
<dbReference type="EMBL" id="FNTL01000005">
    <property type="protein sequence ID" value="SEE84036.1"/>
    <property type="molecule type" value="Genomic_DNA"/>
</dbReference>
<accession>A0A1H5M3X3</accession>
<feature type="compositionally biased region" description="Polar residues" evidence="1">
    <location>
        <begin position="37"/>
        <end position="49"/>
    </location>
</feature>
<dbReference type="AlphaFoldDB" id="A0A1H5M3X3"/>
<protein>
    <submittedName>
        <fullName evidence="2">Uncharacterized protein</fullName>
    </submittedName>
</protein>
<evidence type="ECO:0000313" key="3">
    <source>
        <dbReference type="Proteomes" id="UP000183407"/>
    </source>
</evidence>
<proteinExistence type="predicted"/>
<evidence type="ECO:0000313" key="2">
    <source>
        <dbReference type="EMBL" id="SEE84036.1"/>
    </source>
</evidence>
<feature type="region of interest" description="Disordered" evidence="1">
    <location>
        <begin position="37"/>
        <end position="71"/>
    </location>
</feature>
<dbReference type="Proteomes" id="UP000183407">
    <property type="component" value="Unassembled WGS sequence"/>
</dbReference>